<evidence type="ECO:0000313" key="3">
    <source>
        <dbReference type="Proteomes" id="UP000518474"/>
    </source>
</evidence>
<organism evidence="2 3">
    <name type="scientific">Escherichia marmotae</name>
    <dbReference type="NCBI Taxonomy" id="1499973"/>
    <lineage>
        <taxon>Bacteria</taxon>
        <taxon>Pseudomonadati</taxon>
        <taxon>Pseudomonadota</taxon>
        <taxon>Gammaproteobacteria</taxon>
        <taxon>Enterobacterales</taxon>
        <taxon>Enterobacteriaceae</taxon>
        <taxon>Escherichia</taxon>
    </lineage>
</organism>
<dbReference type="Pfam" id="PF03781">
    <property type="entry name" value="FGE-sulfatase"/>
    <property type="match status" value="1"/>
</dbReference>
<dbReference type="Proteomes" id="UP000518474">
    <property type="component" value="Unassembled WGS sequence"/>
</dbReference>
<comment type="caution">
    <text evidence="2">The sequence shown here is derived from an EMBL/GenBank/DDBJ whole genome shotgun (WGS) entry which is preliminary data.</text>
</comment>
<sequence>MNKVTFIIAISIFVITGCNEEKSRKEQSKLASQIVDSMVTVEGGRYQMGDFGTLIGEKLPFSPDNDNKPLHWVDLTDFKMTKNRITWGEFNLWLSMTNKDTNKYYKKISNRKVESKYDERMLKYIGDDYPAVANWKDAFDFCHWVGDVTGKKIALPTEAQWEYAARSRGKFRQFANSDNVYDLSVPDSKLNFTHDYSPVGSFPPNPLGLYDMMGNGHDWINDWYAEDYYQHSPEKDPQGPANGTEKVVRGYLGSMFGLYNITRGSNKPETEGPGYGFRCVEN</sequence>
<dbReference type="PANTHER" id="PTHR23150:SF19">
    <property type="entry name" value="FORMYLGLYCINE-GENERATING ENZYME"/>
    <property type="match status" value="1"/>
</dbReference>
<dbReference type="InterPro" id="IPR051043">
    <property type="entry name" value="Sulfatase_Mod_Factor_Kinase"/>
</dbReference>
<proteinExistence type="predicted"/>
<dbReference type="AlphaFoldDB" id="A0A7W3ANM1"/>
<dbReference type="PANTHER" id="PTHR23150">
    <property type="entry name" value="SULFATASE MODIFYING FACTOR 1, 2"/>
    <property type="match status" value="1"/>
</dbReference>
<dbReference type="EMBL" id="JABXPT010000016">
    <property type="protein sequence ID" value="MBA7900683.1"/>
    <property type="molecule type" value="Genomic_DNA"/>
</dbReference>
<dbReference type="SUPFAM" id="SSF56436">
    <property type="entry name" value="C-type lectin-like"/>
    <property type="match status" value="1"/>
</dbReference>
<name>A0A7W3ANM1_9ESCH</name>
<feature type="domain" description="Sulfatase-modifying factor enzyme-like" evidence="1">
    <location>
        <begin position="36"/>
        <end position="280"/>
    </location>
</feature>
<dbReference type="InterPro" id="IPR042095">
    <property type="entry name" value="SUMF_sf"/>
</dbReference>
<accession>A0A7W3ANM1</accession>
<gene>
    <name evidence="2" type="ORF">HV245_21480</name>
</gene>
<evidence type="ECO:0000259" key="1">
    <source>
        <dbReference type="Pfam" id="PF03781"/>
    </source>
</evidence>
<dbReference type="RefSeq" id="WP_135405958.1">
    <property type="nucleotide sequence ID" value="NZ_CP056697.1"/>
</dbReference>
<dbReference type="InterPro" id="IPR016187">
    <property type="entry name" value="CTDL_fold"/>
</dbReference>
<dbReference type="InterPro" id="IPR005532">
    <property type="entry name" value="SUMF_dom"/>
</dbReference>
<protein>
    <submittedName>
        <fullName evidence="2">SUMF1/EgtB/PvdO family nonheme iron enzyme</fullName>
    </submittedName>
</protein>
<dbReference type="PROSITE" id="PS51257">
    <property type="entry name" value="PROKAR_LIPOPROTEIN"/>
    <property type="match status" value="1"/>
</dbReference>
<dbReference type="GO" id="GO:0120147">
    <property type="term" value="F:formylglycine-generating oxidase activity"/>
    <property type="evidence" value="ECO:0007669"/>
    <property type="project" value="TreeGrafter"/>
</dbReference>
<evidence type="ECO:0000313" key="2">
    <source>
        <dbReference type="EMBL" id="MBA7900683.1"/>
    </source>
</evidence>
<reference evidence="2 3" key="1">
    <citation type="submission" date="2020-06" db="EMBL/GenBank/DDBJ databases">
        <title>REHAB project genomes.</title>
        <authorList>
            <person name="Shaw L.P."/>
        </authorList>
    </citation>
    <scope>NUCLEOTIDE SEQUENCE [LARGE SCALE GENOMIC DNA]</scope>
    <source>
        <strain evidence="2 3">RHBSTW-00604</strain>
    </source>
</reference>
<dbReference type="Gene3D" id="3.90.1580.10">
    <property type="entry name" value="paralog of FGE (formylglycine-generating enzyme)"/>
    <property type="match status" value="1"/>
</dbReference>